<protein>
    <recommendedName>
        <fullName evidence="7">HTH DNA binding domain-containing protein</fullName>
    </recommendedName>
</protein>
<organism evidence="5 6">
    <name type="scientific">Haladaptatus pallidirubidus</name>
    <dbReference type="NCBI Taxonomy" id="1008152"/>
    <lineage>
        <taxon>Archaea</taxon>
        <taxon>Methanobacteriati</taxon>
        <taxon>Methanobacteriota</taxon>
        <taxon>Stenosarchaea group</taxon>
        <taxon>Halobacteria</taxon>
        <taxon>Halobacteriales</taxon>
        <taxon>Haladaptataceae</taxon>
        <taxon>Haladaptatus</taxon>
    </lineage>
</organism>
<evidence type="ECO:0000256" key="1">
    <source>
        <dbReference type="ARBA" id="ARBA00023015"/>
    </source>
</evidence>
<dbReference type="Proteomes" id="UP001501729">
    <property type="component" value="Unassembled WGS sequence"/>
</dbReference>
<reference evidence="5 6" key="1">
    <citation type="journal article" date="2019" name="Int. J. Syst. Evol. Microbiol.">
        <title>The Global Catalogue of Microorganisms (GCM) 10K type strain sequencing project: providing services to taxonomists for standard genome sequencing and annotation.</title>
        <authorList>
            <consortium name="The Broad Institute Genomics Platform"/>
            <consortium name="The Broad Institute Genome Sequencing Center for Infectious Disease"/>
            <person name="Wu L."/>
            <person name="Ma J."/>
        </authorList>
    </citation>
    <scope>NUCLEOTIDE SEQUENCE [LARGE SCALE GENOMIC DNA]</scope>
    <source>
        <strain evidence="5 6">JCM 17504</strain>
    </source>
</reference>
<accession>A0AAV3URN7</accession>
<proteinExistence type="predicted"/>
<feature type="domain" description="Bacterioopsin transcriptional activator GAF and HTH associated" evidence="4">
    <location>
        <begin position="57"/>
        <end position="165"/>
    </location>
</feature>
<keyword evidence="6" id="KW-1185">Reference proteome</keyword>
<dbReference type="EMBL" id="BAABKX010000030">
    <property type="protein sequence ID" value="GAA5064878.1"/>
    <property type="molecule type" value="Genomic_DNA"/>
</dbReference>
<dbReference type="Gene3D" id="1.10.10.10">
    <property type="entry name" value="Winged helix-like DNA-binding domain superfamily/Winged helix DNA-binding domain"/>
    <property type="match status" value="1"/>
</dbReference>
<evidence type="ECO:0000259" key="4">
    <source>
        <dbReference type="Pfam" id="PF15915"/>
    </source>
</evidence>
<comment type="caution">
    <text evidence="5">The sequence shown here is derived from an EMBL/GenBank/DDBJ whole genome shotgun (WGS) entry which is preliminary data.</text>
</comment>
<feature type="domain" description="HTH bat-type" evidence="3">
    <location>
        <begin position="175"/>
        <end position="227"/>
    </location>
</feature>
<dbReference type="InterPro" id="IPR031803">
    <property type="entry name" value="BAT_GAF/HTH-assoc"/>
</dbReference>
<dbReference type="Pfam" id="PF15915">
    <property type="entry name" value="BAT"/>
    <property type="match status" value="1"/>
</dbReference>
<keyword evidence="1" id="KW-0805">Transcription regulation</keyword>
<evidence type="ECO:0000256" key="2">
    <source>
        <dbReference type="ARBA" id="ARBA00023163"/>
    </source>
</evidence>
<sequence length="234" mass="26085">MPMEVEYGATYRTHNPTMTFISHVTVCHPNLALAPTIEAVSNISLKVVPTTGTDPETGMFFFLVETDDGNFEPFEAALADDTTVDQAEMVADHGETRIYRLCYTPGTKLITPKTTKVGGLMLEARSARQGWLLRVQLPDRKSLSELWDYCRAEDILFELDRLYQQESLTADGKSLTDAQRKALLTAFEEGYFEEPRQTSHEALAEQLGISSTAVGGRIRRGTSRLIETTLVSDE</sequence>
<evidence type="ECO:0000313" key="6">
    <source>
        <dbReference type="Proteomes" id="UP001501729"/>
    </source>
</evidence>
<dbReference type="PANTHER" id="PTHR34236:SF1">
    <property type="entry name" value="DIMETHYL SULFOXIDE REDUCTASE TRANSCRIPTIONAL ACTIVATOR"/>
    <property type="match status" value="1"/>
</dbReference>
<dbReference type="InterPro" id="IPR036388">
    <property type="entry name" value="WH-like_DNA-bd_sf"/>
</dbReference>
<name>A0AAV3URN7_9EURY</name>
<keyword evidence="2" id="KW-0804">Transcription</keyword>
<evidence type="ECO:0000259" key="3">
    <source>
        <dbReference type="Pfam" id="PF04967"/>
    </source>
</evidence>
<dbReference type="Pfam" id="PF04967">
    <property type="entry name" value="HTH_10"/>
    <property type="match status" value="1"/>
</dbReference>
<dbReference type="SUPFAM" id="SSF88659">
    <property type="entry name" value="Sigma3 and sigma4 domains of RNA polymerase sigma factors"/>
    <property type="match status" value="1"/>
</dbReference>
<dbReference type="PANTHER" id="PTHR34236">
    <property type="entry name" value="DIMETHYL SULFOXIDE REDUCTASE TRANSCRIPTIONAL ACTIVATOR"/>
    <property type="match status" value="1"/>
</dbReference>
<dbReference type="InterPro" id="IPR013324">
    <property type="entry name" value="RNA_pol_sigma_r3/r4-like"/>
</dbReference>
<dbReference type="AlphaFoldDB" id="A0AAV3URN7"/>
<evidence type="ECO:0000313" key="5">
    <source>
        <dbReference type="EMBL" id="GAA5064878.1"/>
    </source>
</evidence>
<gene>
    <name evidence="5" type="ORF">GCM10025751_55080</name>
</gene>
<dbReference type="InterPro" id="IPR007050">
    <property type="entry name" value="HTH_bacterioopsin"/>
</dbReference>
<evidence type="ECO:0008006" key="7">
    <source>
        <dbReference type="Google" id="ProtNLM"/>
    </source>
</evidence>